<keyword evidence="4" id="KW-0106">Calcium</keyword>
<feature type="disulfide bond" evidence="7">
    <location>
        <begin position="139"/>
        <end position="148"/>
    </location>
</feature>
<keyword evidence="1 7" id="KW-0245">EGF-like domain</keyword>
<feature type="domain" description="EGF-like" evidence="9">
    <location>
        <begin position="111"/>
        <end position="149"/>
    </location>
</feature>
<feature type="domain" description="EGF-like" evidence="9">
    <location>
        <begin position="58"/>
        <end position="108"/>
    </location>
</feature>
<dbReference type="FunFam" id="2.10.25.10:FF:000508">
    <property type="entry name" value="Eyes shut homolog"/>
    <property type="match status" value="1"/>
</dbReference>
<dbReference type="InterPro" id="IPR001881">
    <property type="entry name" value="EGF-like_Ca-bd_dom"/>
</dbReference>
<keyword evidence="2 8" id="KW-0732">Signal</keyword>
<reference evidence="10 11" key="1">
    <citation type="journal article" date="2018" name="Sci. Rep.">
        <title>Genomic signatures of local adaptation to the degree of environmental predictability in rotifers.</title>
        <authorList>
            <person name="Franch-Gras L."/>
            <person name="Hahn C."/>
            <person name="Garcia-Roger E.M."/>
            <person name="Carmona M.J."/>
            <person name="Serra M."/>
            <person name="Gomez A."/>
        </authorList>
    </citation>
    <scope>NUCLEOTIDE SEQUENCE [LARGE SCALE GENOMIC DNA]</scope>
    <source>
        <strain evidence="10">HYR1</strain>
    </source>
</reference>
<evidence type="ECO:0000256" key="5">
    <source>
        <dbReference type="ARBA" id="ARBA00023157"/>
    </source>
</evidence>
<dbReference type="STRING" id="10195.A0A3M7RLI6"/>
<dbReference type="PROSITE" id="PS01187">
    <property type="entry name" value="EGF_CA"/>
    <property type="match status" value="1"/>
</dbReference>
<evidence type="ECO:0000313" key="10">
    <source>
        <dbReference type="EMBL" id="RNA24257.1"/>
    </source>
</evidence>
<dbReference type="PROSITE" id="PS00022">
    <property type="entry name" value="EGF_1"/>
    <property type="match status" value="6"/>
</dbReference>
<evidence type="ECO:0000256" key="1">
    <source>
        <dbReference type="ARBA" id="ARBA00022536"/>
    </source>
</evidence>
<evidence type="ECO:0000256" key="4">
    <source>
        <dbReference type="ARBA" id="ARBA00022837"/>
    </source>
</evidence>
<evidence type="ECO:0000256" key="2">
    <source>
        <dbReference type="ARBA" id="ARBA00022729"/>
    </source>
</evidence>
<dbReference type="InterPro" id="IPR000742">
    <property type="entry name" value="EGF"/>
</dbReference>
<evidence type="ECO:0000256" key="6">
    <source>
        <dbReference type="ARBA" id="ARBA00023180"/>
    </source>
</evidence>
<feature type="disulfide bond" evidence="7">
    <location>
        <begin position="47"/>
        <end position="56"/>
    </location>
</feature>
<proteinExistence type="predicted"/>
<comment type="caution">
    <text evidence="10">The sequence shown here is derived from an EMBL/GenBank/DDBJ whole genome shotgun (WGS) entry which is preliminary data.</text>
</comment>
<dbReference type="GO" id="GO:0005509">
    <property type="term" value="F:calcium ion binding"/>
    <property type="evidence" value="ECO:0007669"/>
    <property type="project" value="InterPro"/>
</dbReference>
<evidence type="ECO:0000256" key="7">
    <source>
        <dbReference type="PROSITE-ProRule" id="PRU00076"/>
    </source>
</evidence>
<dbReference type="CDD" id="cd00054">
    <property type="entry name" value="EGF_CA"/>
    <property type="match status" value="2"/>
</dbReference>
<feature type="domain" description="EGF-like" evidence="9">
    <location>
        <begin position="21"/>
        <end position="57"/>
    </location>
</feature>
<comment type="caution">
    <text evidence="7">Lacks conserved residue(s) required for the propagation of feature annotation.</text>
</comment>
<dbReference type="PROSITE" id="PS00010">
    <property type="entry name" value="ASX_HYDROXYL"/>
    <property type="match status" value="1"/>
</dbReference>
<feature type="domain" description="EGF-like" evidence="9">
    <location>
        <begin position="236"/>
        <end position="272"/>
    </location>
</feature>
<feature type="signal peptide" evidence="8">
    <location>
        <begin position="1"/>
        <end position="21"/>
    </location>
</feature>
<keyword evidence="5 7" id="KW-1015">Disulfide bond</keyword>
<feature type="domain" description="EGF-like" evidence="9">
    <location>
        <begin position="151"/>
        <end position="189"/>
    </location>
</feature>
<accession>A0A3M7RLI6</accession>
<dbReference type="SMART" id="SM00179">
    <property type="entry name" value="EGF_CA"/>
    <property type="match status" value="4"/>
</dbReference>
<dbReference type="InterPro" id="IPR000152">
    <property type="entry name" value="EGF-type_Asp/Asn_hydroxyl_site"/>
</dbReference>
<feature type="disulfide bond" evidence="7">
    <location>
        <begin position="160"/>
        <end position="177"/>
    </location>
</feature>
<feature type="disulfide bond" evidence="7">
    <location>
        <begin position="120"/>
        <end position="137"/>
    </location>
</feature>
<name>A0A3M7RLI6_BRAPC</name>
<dbReference type="Proteomes" id="UP000276133">
    <property type="component" value="Unassembled WGS sequence"/>
</dbReference>
<dbReference type="PROSITE" id="PS01186">
    <property type="entry name" value="EGF_2"/>
    <property type="match status" value="4"/>
</dbReference>
<keyword evidence="6" id="KW-0325">Glycoprotein</keyword>
<dbReference type="PROSITE" id="PS50026">
    <property type="entry name" value="EGF_3"/>
    <property type="match status" value="6"/>
</dbReference>
<protein>
    <submittedName>
        <fullName evidence="10">Neurogenic locus Notch</fullName>
    </submittedName>
</protein>
<dbReference type="PANTHER" id="PTHR24049">
    <property type="entry name" value="CRUMBS FAMILY MEMBER"/>
    <property type="match status" value="1"/>
</dbReference>
<dbReference type="InterPro" id="IPR051022">
    <property type="entry name" value="Notch_Cell-Fate_Det"/>
</dbReference>
<feature type="disulfide bond" evidence="7">
    <location>
        <begin position="262"/>
        <end position="271"/>
    </location>
</feature>
<dbReference type="SMART" id="SM00181">
    <property type="entry name" value="EGF"/>
    <property type="match status" value="6"/>
</dbReference>
<dbReference type="GO" id="GO:0048589">
    <property type="term" value="P:developmental growth"/>
    <property type="evidence" value="ECO:0007669"/>
    <property type="project" value="UniProtKB-ARBA"/>
</dbReference>
<dbReference type="AlphaFoldDB" id="A0A3M7RLI6"/>
<dbReference type="InterPro" id="IPR018097">
    <property type="entry name" value="EGF_Ca-bd_CS"/>
</dbReference>
<dbReference type="OrthoDB" id="283575at2759"/>
<gene>
    <name evidence="10" type="ORF">BpHYR1_001776</name>
</gene>
<organism evidence="10 11">
    <name type="scientific">Brachionus plicatilis</name>
    <name type="common">Marine rotifer</name>
    <name type="synonym">Brachionus muelleri</name>
    <dbReference type="NCBI Taxonomy" id="10195"/>
    <lineage>
        <taxon>Eukaryota</taxon>
        <taxon>Metazoa</taxon>
        <taxon>Spiralia</taxon>
        <taxon>Gnathifera</taxon>
        <taxon>Rotifera</taxon>
        <taxon>Eurotatoria</taxon>
        <taxon>Monogononta</taxon>
        <taxon>Pseudotrocha</taxon>
        <taxon>Ploima</taxon>
        <taxon>Brachionidae</taxon>
        <taxon>Brachionus</taxon>
    </lineage>
</organism>
<dbReference type="SUPFAM" id="SSF57196">
    <property type="entry name" value="EGF/Laminin"/>
    <property type="match status" value="6"/>
</dbReference>
<dbReference type="EMBL" id="REGN01003150">
    <property type="protein sequence ID" value="RNA24257.1"/>
    <property type="molecule type" value="Genomic_DNA"/>
</dbReference>
<feature type="disulfide bond" evidence="7">
    <location>
        <begin position="98"/>
        <end position="107"/>
    </location>
</feature>
<evidence type="ECO:0000313" key="11">
    <source>
        <dbReference type="Proteomes" id="UP000276133"/>
    </source>
</evidence>
<keyword evidence="11" id="KW-1185">Reference proteome</keyword>
<feature type="domain" description="EGF-like" evidence="9">
    <location>
        <begin position="191"/>
        <end position="234"/>
    </location>
</feature>
<dbReference type="Gene3D" id="2.10.25.10">
    <property type="entry name" value="Laminin"/>
    <property type="match status" value="6"/>
</dbReference>
<feature type="disulfide bond" evidence="7">
    <location>
        <begin position="224"/>
        <end position="233"/>
    </location>
</feature>
<evidence type="ECO:0000259" key="9">
    <source>
        <dbReference type="PROSITE" id="PS50026"/>
    </source>
</evidence>
<feature type="disulfide bond" evidence="7">
    <location>
        <begin position="179"/>
        <end position="188"/>
    </location>
</feature>
<sequence>MLAKYFLLATTLIVSQTLVKTQELCTPNLCGPNGNCEIQNNQAVCRCKPEFVGSKCQLMDPCLKKPCGVNGACFPVVSNQSIPGQLNPVEQVVFHCQCYSGFSGEDCQTAPAKPCNSNPCLNGAICLNRNNSYDFFCICTGTYTGKNCGTYIDVCANNRCENDALCVPGFGNHNYTCSCKSGFYGTYCENEIDECKIISGGVETNPCQNNGTCYDLIDAYYCECEGPFVGPNCETYVNPCDKNPCGPGSVCIPNGGSYVCQCAPGFFGNPCQPNPCISNPCKQPGSQCVPVEAGALVTFIPNCTCVNPDPSYVCVCPSTNPPYASTLC</sequence>
<feature type="chain" id="PRO_5017969390" evidence="8">
    <location>
        <begin position="22"/>
        <end position="328"/>
    </location>
</feature>
<evidence type="ECO:0000256" key="3">
    <source>
        <dbReference type="ARBA" id="ARBA00022737"/>
    </source>
</evidence>
<keyword evidence="3" id="KW-0677">Repeat</keyword>
<evidence type="ECO:0000256" key="8">
    <source>
        <dbReference type="SAM" id="SignalP"/>
    </source>
</evidence>